<keyword evidence="2" id="KW-1185">Reference proteome</keyword>
<dbReference type="HOGENOM" id="CLU_3355265_0_0_3"/>
<dbReference type="Proteomes" id="UP000010366">
    <property type="component" value="Chromosome"/>
</dbReference>
<organism evidence="1 2">
    <name type="scientific">Chamaesiphon minutus (strain ATCC 27169 / PCC 6605)</name>
    <dbReference type="NCBI Taxonomy" id="1173020"/>
    <lineage>
        <taxon>Bacteria</taxon>
        <taxon>Bacillati</taxon>
        <taxon>Cyanobacteriota</taxon>
        <taxon>Cyanophyceae</taxon>
        <taxon>Gomontiellales</taxon>
        <taxon>Chamaesiphonaceae</taxon>
        <taxon>Chamaesiphon</taxon>
    </lineage>
</organism>
<evidence type="ECO:0000313" key="2">
    <source>
        <dbReference type="Proteomes" id="UP000010366"/>
    </source>
</evidence>
<proteinExistence type="predicted"/>
<dbReference type="KEGG" id="cmp:Cha6605_4575"/>
<protein>
    <submittedName>
        <fullName evidence="1">Uncharacterized protein</fullName>
    </submittedName>
</protein>
<evidence type="ECO:0000313" key="1">
    <source>
        <dbReference type="EMBL" id="AFY95494.1"/>
    </source>
</evidence>
<dbReference type="EMBL" id="CP003600">
    <property type="protein sequence ID" value="AFY95494.1"/>
    <property type="molecule type" value="Genomic_DNA"/>
</dbReference>
<dbReference type="AlphaFoldDB" id="K9UMS2"/>
<dbReference type="STRING" id="1173020.Cha6605_4575"/>
<accession>K9UMS2</accession>
<name>K9UMS2_CHAP6</name>
<reference evidence="1 2" key="1">
    <citation type="submission" date="2012-05" db="EMBL/GenBank/DDBJ databases">
        <title>Finished chromosome of genome of Chamaesiphon sp. PCC 6605.</title>
        <authorList>
            <consortium name="US DOE Joint Genome Institute"/>
            <person name="Gugger M."/>
            <person name="Coursin T."/>
            <person name="Rippka R."/>
            <person name="Tandeau De Marsac N."/>
            <person name="Huntemann M."/>
            <person name="Wei C.-L."/>
            <person name="Han J."/>
            <person name="Detter J.C."/>
            <person name="Han C."/>
            <person name="Tapia R."/>
            <person name="Chen A."/>
            <person name="Kyrpides N."/>
            <person name="Mavromatis K."/>
            <person name="Markowitz V."/>
            <person name="Szeto E."/>
            <person name="Ivanova N."/>
            <person name="Pagani I."/>
            <person name="Pati A."/>
            <person name="Goodwin L."/>
            <person name="Nordberg H.P."/>
            <person name="Cantor M.N."/>
            <person name="Hua S.X."/>
            <person name="Woyke T."/>
            <person name="Kerfeld C.A."/>
        </authorList>
    </citation>
    <scope>NUCLEOTIDE SEQUENCE [LARGE SCALE GENOMIC DNA]</scope>
    <source>
        <strain evidence="2">ATCC 27169 / PCC 6605</strain>
    </source>
</reference>
<sequence>MLVRLFKRSSHYHLQVHAETRFLANSVDRVTFNGVE</sequence>
<gene>
    <name evidence="1" type="ORF">Cha6605_4575</name>
</gene>